<dbReference type="InterPro" id="IPR036188">
    <property type="entry name" value="FAD/NAD-bd_sf"/>
</dbReference>
<keyword evidence="6" id="KW-1185">Reference proteome</keyword>
<keyword evidence="4" id="KW-0560">Oxidoreductase</keyword>
<dbReference type="SUPFAM" id="SSF51905">
    <property type="entry name" value="FAD/NAD(P)-binding domain"/>
    <property type="match status" value="1"/>
</dbReference>
<dbReference type="InterPro" id="IPR051209">
    <property type="entry name" value="FAD-bind_Monooxygenase_sf"/>
</dbReference>
<organism evidence="5 6">
    <name type="scientific">Gymnopus androsaceus JB14</name>
    <dbReference type="NCBI Taxonomy" id="1447944"/>
    <lineage>
        <taxon>Eukaryota</taxon>
        <taxon>Fungi</taxon>
        <taxon>Dikarya</taxon>
        <taxon>Basidiomycota</taxon>
        <taxon>Agaricomycotina</taxon>
        <taxon>Agaricomycetes</taxon>
        <taxon>Agaricomycetidae</taxon>
        <taxon>Agaricales</taxon>
        <taxon>Marasmiineae</taxon>
        <taxon>Omphalotaceae</taxon>
        <taxon>Gymnopus</taxon>
    </lineage>
</organism>
<evidence type="ECO:0000313" key="6">
    <source>
        <dbReference type="Proteomes" id="UP000799118"/>
    </source>
</evidence>
<dbReference type="Gene3D" id="3.50.50.60">
    <property type="entry name" value="FAD/NAD(P)-binding domain"/>
    <property type="match status" value="3"/>
</dbReference>
<sequence length="524" mass="59040">MVSKSSVHVVIVGAGLAGISTAVNLKTQLGFENFTIYEKDSSIGGTWRVNTYPGCGSDVPGHWYSLSSELNPNWERLYASQPEIQAYWQDIYEKYNLESYTQFNTMVTAATWSNDTQTYTVEVTNTISGEKKLVEANVMFYAIGGFQKPVFSADVPGAENFKGPIWHSARYRHDVELKGKRVGVIGNGCSGAQLIPAIAVDPSVQVTNFCRTPHWIVPRANYAYPRWIKWIFARMPFIMRWHRNLIMFRSDLTFLIFRKSNKKIIALARRAMMKHIVSTAPKSEIKNLIPSYPPGCKRIIVDPGYLKCLNQRNVNLNWDGIDSIVENGIKLKTGEVVPLDVIIFATGFSVIPDNLNVRGSAGITMNEYYEAQGGPTAYVGSSVPGFPNLFFLLGPNVVSGSTSVIFIEELQIGLAMKLMKPVLAGQLKSVEIKPEVSDKYNEWLQERLQGSVWTQCDSYYHLDGDKKGLNIANFPGPAALLYWIIRRAERWDQWKIVEAEKGWVSRQNWLGWLFGYGKTSRKDV</sequence>
<proteinExistence type="inferred from homology"/>
<dbReference type="GO" id="GO:0004499">
    <property type="term" value="F:N,N-dimethylaniline monooxygenase activity"/>
    <property type="evidence" value="ECO:0007669"/>
    <property type="project" value="InterPro"/>
</dbReference>
<evidence type="ECO:0000256" key="1">
    <source>
        <dbReference type="ARBA" id="ARBA00010139"/>
    </source>
</evidence>
<dbReference type="EMBL" id="ML769387">
    <property type="protein sequence ID" value="KAE9409566.1"/>
    <property type="molecule type" value="Genomic_DNA"/>
</dbReference>
<dbReference type="PANTHER" id="PTHR42877">
    <property type="entry name" value="L-ORNITHINE N(5)-MONOOXYGENASE-RELATED"/>
    <property type="match status" value="1"/>
</dbReference>
<name>A0A6A4IG29_9AGAR</name>
<dbReference type="AlphaFoldDB" id="A0A6A4IG29"/>
<dbReference type="OrthoDB" id="74360at2759"/>
<reference evidence="5" key="1">
    <citation type="journal article" date="2019" name="Environ. Microbiol.">
        <title>Fungal ecological strategies reflected in gene transcription - a case study of two litter decomposers.</title>
        <authorList>
            <person name="Barbi F."/>
            <person name="Kohler A."/>
            <person name="Barry K."/>
            <person name="Baskaran P."/>
            <person name="Daum C."/>
            <person name="Fauchery L."/>
            <person name="Ihrmark K."/>
            <person name="Kuo A."/>
            <person name="LaButti K."/>
            <person name="Lipzen A."/>
            <person name="Morin E."/>
            <person name="Grigoriev I.V."/>
            <person name="Henrissat B."/>
            <person name="Lindahl B."/>
            <person name="Martin F."/>
        </authorList>
    </citation>
    <scope>NUCLEOTIDE SEQUENCE</scope>
    <source>
        <strain evidence="5">JB14</strain>
    </source>
</reference>
<evidence type="ECO:0000256" key="2">
    <source>
        <dbReference type="ARBA" id="ARBA00022630"/>
    </source>
</evidence>
<dbReference type="Proteomes" id="UP000799118">
    <property type="component" value="Unassembled WGS sequence"/>
</dbReference>
<evidence type="ECO:0000256" key="3">
    <source>
        <dbReference type="ARBA" id="ARBA00022827"/>
    </source>
</evidence>
<keyword evidence="3" id="KW-0274">FAD</keyword>
<accession>A0A6A4IG29</accession>
<evidence type="ECO:0000313" key="5">
    <source>
        <dbReference type="EMBL" id="KAE9409566.1"/>
    </source>
</evidence>
<dbReference type="InterPro" id="IPR020946">
    <property type="entry name" value="Flavin_mOase-like"/>
</dbReference>
<dbReference type="GO" id="GO:0050661">
    <property type="term" value="F:NADP binding"/>
    <property type="evidence" value="ECO:0007669"/>
    <property type="project" value="InterPro"/>
</dbReference>
<dbReference type="PANTHER" id="PTHR42877:SF5">
    <property type="entry name" value="L-ORNITHINE N(5)-MONOOXYGENASE-RELATED"/>
    <property type="match status" value="1"/>
</dbReference>
<gene>
    <name evidence="5" type="ORF">BT96DRAFT_528568</name>
</gene>
<evidence type="ECO:0000256" key="4">
    <source>
        <dbReference type="ARBA" id="ARBA00023002"/>
    </source>
</evidence>
<dbReference type="Pfam" id="PF00743">
    <property type="entry name" value="FMO-like"/>
    <property type="match status" value="1"/>
</dbReference>
<protein>
    <submittedName>
        <fullName evidence="5">FAD/NAD(P)-binding domain-containing protein</fullName>
    </submittedName>
</protein>
<dbReference type="GO" id="GO:0050660">
    <property type="term" value="F:flavin adenine dinucleotide binding"/>
    <property type="evidence" value="ECO:0007669"/>
    <property type="project" value="InterPro"/>
</dbReference>
<comment type="similarity">
    <text evidence="1">Belongs to the FAD-binding monooxygenase family.</text>
</comment>
<keyword evidence="2" id="KW-0285">Flavoprotein</keyword>